<dbReference type="AlphaFoldDB" id="A0AAN1VHS1"/>
<protein>
    <submittedName>
        <fullName evidence="3">Iron dicitrate transport regulator FecR</fullName>
    </submittedName>
</protein>
<feature type="domain" description="FecR protein" evidence="1">
    <location>
        <begin position="119"/>
        <end position="209"/>
    </location>
</feature>
<evidence type="ECO:0000259" key="1">
    <source>
        <dbReference type="Pfam" id="PF04773"/>
    </source>
</evidence>
<gene>
    <name evidence="3" type="ORF">CS347_22455</name>
</gene>
<proteinExistence type="predicted"/>
<dbReference type="GO" id="GO:0016989">
    <property type="term" value="F:sigma factor antagonist activity"/>
    <property type="evidence" value="ECO:0007669"/>
    <property type="project" value="TreeGrafter"/>
</dbReference>
<dbReference type="PANTHER" id="PTHR30273">
    <property type="entry name" value="PERIPLASMIC SIGNAL SENSOR AND SIGMA FACTOR ACTIVATOR FECR-RELATED"/>
    <property type="match status" value="1"/>
</dbReference>
<sequence length="321" mass="34326">MKPADAAIPPALWREAQQWVVRLASGQVTAGEGQAFSRWCRQSRLHATAFAQARSVWRELEPAARRVAHRETLAPAGRGRPALARRAFLGTAAAAGAVYLALRPPLGLWPGLAEMGADFHTATGEQREIQLAGDVQVLMNTQTRLSAPAPGALTLHSGEAEFALGSRPPGAAPLRVRAGQGTVVARAGRFNVRSLGDRLCVTCMRGEVEVEYGARTVSLGADQQLALGPGERGQVEPASPAALAWQRRLLVFNKVPLSEVVDEVNRYRRGRLVLMGDALGRNLVQASFPLERLDDVVALIRDAYGASVTHLPGGVVVLRPA</sequence>
<dbReference type="InterPro" id="IPR012373">
    <property type="entry name" value="Ferrdict_sens_TM"/>
</dbReference>
<accession>A0AAN1VHS1</accession>
<dbReference type="PIRSF" id="PIRSF018266">
    <property type="entry name" value="FecR"/>
    <property type="match status" value="1"/>
</dbReference>
<dbReference type="InterPro" id="IPR006860">
    <property type="entry name" value="FecR"/>
</dbReference>
<dbReference type="Gene3D" id="2.60.120.1440">
    <property type="match status" value="1"/>
</dbReference>
<dbReference type="GeneID" id="92993165"/>
<dbReference type="Proteomes" id="UP000282741">
    <property type="component" value="Chromosome"/>
</dbReference>
<dbReference type="InterPro" id="IPR032623">
    <property type="entry name" value="FecR_N"/>
</dbReference>
<evidence type="ECO:0000259" key="2">
    <source>
        <dbReference type="Pfam" id="PF16220"/>
    </source>
</evidence>
<name>A0AAN1VHS1_9BORD</name>
<evidence type="ECO:0000313" key="4">
    <source>
        <dbReference type="Proteomes" id="UP000282741"/>
    </source>
</evidence>
<feature type="domain" description="FecR N-terminal" evidence="2">
    <location>
        <begin position="14"/>
        <end position="55"/>
    </location>
</feature>
<dbReference type="Pfam" id="PF16220">
    <property type="entry name" value="DUF4880"/>
    <property type="match status" value="1"/>
</dbReference>
<dbReference type="PANTHER" id="PTHR30273:SF2">
    <property type="entry name" value="PROTEIN FECR"/>
    <property type="match status" value="1"/>
</dbReference>
<dbReference type="Pfam" id="PF04773">
    <property type="entry name" value="FecR"/>
    <property type="match status" value="1"/>
</dbReference>
<evidence type="ECO:0000313" key="3">
    <source>
        <dbReference type="EMBL" id="AZW19316.1"/>
    </source>
</evidence>
<reference evidence="4" key="1">
    <citation type="submission" date="2017-10" db="EMBL/GenBank/DDBJ databases">
        <title>Whole genome sequencing of various Bordetella species.</title>
        <authorList>
            <person name="Weigand M.R."/>
            <person name="Loparev V."/>
            <person name="Peng Y."/>
            <person name="Bowden K.E."/>
            <person name="Tondella M.L."/>
            <person name="Williams M.M."/>
        </authorList>
    </citation>
    <scope>NUCLEOTIDE SEQUENCE [LARGE SCALE GENOMIC DNA]</scope>
    <source>
        <strain evidence="4">H720</strain>
    </source>
</reference>
<organism evidence="3 4">
    <name type="scientific">Bordetella hinzii</name>
    <dbReference type="NCBI Taxonomy" id="103855"/>
    <lineage>
        <taxon>Bacteria</taxon>
        <taxon>Pseudomonadati</taxon>
        <taxon>Pseudomonadota</taxon>
        <taxon>Betaproteobacteria</taxon>
        <taxon>Burkholderiales</taxon>
        <taxon>Alcaligenaceae</taxon>
        <taxon>Bordetella</taxon>
    </lineage>
</organism>
<dbReference type="RefSeq" id="WP_032979381.1">
    <property type="nucleotide sequence ID" value="NZ_CP012077.1"/>
</dbReference>
<dbReference type="EMBL" id="CP024172">
    <property type="protein sequence ID" value="AZW19316.1"/>
    <property type="molecule type" value="Genomic_DNA"/>
</dbReference>